<dbReference type="Gene3D" id="3.40.50.150">
    <property type="entry name" value="Vaccinia Virus protein VP39"/>
    <property type="match status" value="1"/>
</dbReference>
<evidence type="ECO:0000313" key="2">
    <source>
        <dbReference type="Proteomes" id="UP000009877"/>
    </source>
</evidence>
<dbReference type="SUPFAM" id="SSF53474">
    <property type="entry name" value="alpha/beta-Hydrolases"/>
    <property type="match status" value="1"/>
</dbReference>
<proteinExistence type="predicted"/>
<reference evidence="1 2" key="1">
    <citation type="journal article" date="2014" name="Genome Announc.">
        <title>Draft Genome Sequence of Kocuria palustris PEL.</title>
        <authorList>
            <person name="Sharma G."/>
            <person name="Khatri I."/>
            <person name="Subramanian S."/>
        </authorList>
    </citation>
    <scope>NUCLEOTIDE SEQUENCE [LARGE SCALE GENOMIC DNA]</scope>
    <source>
        <strain evidence="1 2">PEL</strain>
    </source>
</reference>
<evidence type="ECO:0000313" key="1">
    <source>
        <dbReference type="EMBL" id="EME35764.1"/>
    </source>
</evidence>
<sequence>MPAADDTSMREPYAVNGLHDFYKVSVRVHDDVSTAFADGEPQIAAVPIPNGPHLQAYGRVRPSRVLRVVFHGAVRAGADQYPRFDRVTTMRRTEDSFLSIADPTLTIDPEITLAWYTGTSTWDPAPVIDELIRSAARRSGAEQVWLIGGSGGGLAALRHGRTVDNALVFAFSPQTDASRYRGGSFPRLMASGFGGMDADAAKAEHPGRFEVLSAYSESCTAAVYYMQNLTDPSHITDHYLPFLRAVDIPEASGDSPTARIRTVLVAQEREGHGPPSAAEFDMHLQRAVAFIDEKPDAAPEAGPGPRGLEEAEIRTALEELSEKLTEAIDTTTRTYRALNRQIGILPWTTETYHRLSQELIPSDRPLPPAGSFALRTAGIDELTRLLRESGAEAVVECGSGSSTVWMASQMERAGVDGHVYCLEHEPNYAQQTRDLLDRSGLSHRATVVDAPLEELSEPGSDRQRTWYSRAALEQLPSRIDLLFVDGPPTSVGRGVRAHALTELGSRLRVGALIAVDDIARPDEAAMVRSWLSLPQLQSRDGFTELAVLEKIASEGEVHE</sequence>
<comment type="caution">
    <text evidence="1">The sequence shown here is derived from an EMBL/GenBank/DDBJ whole genome shotgun (WGS) entry which is preliminary data.</text>
</comment>
<organism evidence="1 2">
    <name type="scientific">Kocuria palustris PEL</name>
    <dbReference type="NCBI Taxonomy" id="1236550"/>
    <lineage>
        <taxon>Bacteria</taxon>
        <taxon>Bacillati</taxon>
        <taxon>Actinomycetota</taxon>
        <taxon>Actinomycetes</taxon>
        <taxon>Micrococcales</taxon>
        <taxon>Micrococcaceae</taxon>
        <taxon>Kocuria</taxon>
    </lineage>
</organism>
<keyword evidence="2" id="KW-1185">Reference proteome</keyword>
<dbReference type="InterPro" id="IPR029063">
    <property type="entry name" value="SAM-dependent_MTases_sf"/>
</dbReference>
<protein>
    <submittedName>
        <fullName evidence="1">Uncharacterized protein</fullName>
    </submittedName>
</protein>
<dbReference type="RefSeq" id="WP_006215540.1">
    <property type="nucleotide sequence ID" value="NZ_ANHZ02000021.1"/>
</dbReference>
<dbReference type="AlphaFoldDB" id="M2YAT8"/>
<accession>M2YAT8</accession>
<dbReference type="Proteomes" id="UP000009877">
    <property type="component" value="Unassembled WGS sequence"/>
</dbReference>
<dbReference type="InterPro" id="IPR029058">
    <property type="entry name" value="AB_hydrolase_fold"/>
</dbReference>
<gene>
    <name evidence="1" type="ORF">C884_01314</name>
</gene>
<dbReference type="EMBL" id="ANHZ02000021">
    <property type="protein sequence ID" value="EME35764.1"/>
    <property type="molecule type" value="Genomic_DNA"/>
</dbReference>
<name>M2YAT8_9MICC</name>
<dbReference type="SUPFAM" id="SSF53335">
    <property type="entry name" value="S-adenosyl-L-methionine-dependent methyltransferases"/>
    <property type="match status" value="1"/>
</dbReference>
<dbReference type="Pfam" id="PF13578">
    <property type="entry name" value="Methyltransf_24"/>
    <property type="match status" value="1"/>
</dbReference>